<dbReference type="EMBL" id="CP007456">
    <property type="protein sequence ID" value="AIZ15523.1"/>
    <property type="molecule type" value="Genomic_DNA"/>
</dbReference>
<dbReference type="KEGG" id="bka:AH68_09375"/>
<proteinExistence type="predicted"/>
<name>A0A0A7I5L1_9BIFI</name>
<protein>
    <submittedName>
        <fullName evidence="2">Uncharacterized protein</fullName>
    </submittedName>
</protein>
<feature type="compositionally biased region" description="Polar residues" evidence="1">
    <location>
        <begin position="88"/>
        <end position="102"/>
    </location>
</feature>
<gene>
    <name evidence="2" type="ORF">AH68_09375</name>
</gene>
<dbReference type="HOGENOM" id="CLU_2271924_0_0_11"/>
<feature type="region of interest" description="Disordered" evidence="1">
    <location>
        <begin position="82"/>
        <end position="102"/>
    </location>
</feature>
<evidence type="ECO:0000256" key="1">
    <source>
        <dbReference type="SAM" id="MobiDB-lite"/>
    </source>
</evidence>
<evidence type="ECO:0000313" key="3">
    <source>
        <dbReference type="Proteomes" id="UP000030625"/>
    </source>
</evidence>
<evidence type="ECO:0000313" key="2">
    <source>
        <dbReference type="EMBL" id="AIZ15523.1"/>
    </source>
</evidence>
<organism evidence="2 3">
    <name type="scientific">Bifidobacterium catenulatum PV20-2</name>
    <dbReference type="NCBI Taxonomy" id="1447716"/>
    <lineage>
        <taxon>Bacteria</taxon>
        <taxon>Bacillati</taxon>
        <taxon>Actinomycetota</taxon>
        <taxon>Actinomycetes</taxon>
        <taxon>Bifidobacteriales</taxon>
        <taxon>Bifidobacteriaceae</taxon>
        <taxon>Bifidobacterium</taxon>
    </lineage>
</organism>
<reference evidence="2 3" key="1">
    <citation type="journal article" date="2015" name="Genome Announc.">
        <title>Complete and Assembled Genome Sequence of Bifidobacterium kashiwanohense PV20-2, Isolated from the Feces of an Anemic Kenyan Infant.</title>
        <authorList>
            <person name="Vazquez-Gutierrez P."/>
            <person name="Lacroix C."/>
            <person name="Chassard C."/>
            <person name="Klumpp J."/>
            <person name="Jans C."/>
            <person name="Stevens M.J."/>
        </authorList>
    </citation>
    <scope>NUCLEOTIDE SEQUENCE [LARGE SCALE GENOMIC DNA]</scope>
    <source>
        <strain evidence="2 3">PV20-2</strain>
    </source>
</reference>
<accession>A0A0A7I5L1</accession>
<dbReference type="Proteomes" id="UP000030625">
    <property type="component" value="Chromosome"/>
</dbReference>
<sequence>MVAVSCFFSNSGKKILFLGTWYVPCKQTIDDGTDEKPCNAASMSDNETRSSDNIRFQGVMSSFQNIENRILAKSAHRHAKATELTDECPSQSRVLPNPWVSN</sequence>
<dbReference type="AlphaFoldDB" id="A0A0A7I5L1"/>
<dbReference type="STRING" id="1447716.AH68_09375"/>